<feature type="region of interest" description="Disordered" evidence="1">
    <location>
        <begin position="2341"/>
        <end position="2361"/>
    </location>
</feature>
<feature type="region of interest" description="Disordered" evidence="1">
    <location>
        <begin position="2276"/>
        <end position="2310"/>
    </location>
</feature>
<dbReference type="InterPro" id="IPR025558">
    <property type="entry name" value="DUF4283"/>
</dbReference>
<proteinExistence type="predicted"/>
<evidence type="ECO:0000259" key="3">
    <source>
        <dbReference type="Pfam" id="PF07727"/>
    </source>
</evidence>
<feature type="region of interest" description="Disordered" evidence="1">
    <location>
        <begin position="1802"/>
        <end position="1824"/>
    </location>
</feature>
<name>A0A8T2FQ54_9BRAS</name>
<dbReference type="PANTHER" id="PTHR11439:SF462">
    <property type="match status" value="1"/>
</dbReference>
<feature type="region of interest" description="Disordered" evidence="1">
    <location>
        <begin position="323"/>
        <end position="345"/>
    </location>
</feature>
<comment type="caution">
    <text evidence="10">The sequence shown here is derived from an EMBL/GenBank/DDBJ whole genome shotgun (WGS) entry which is preliminary data.</text>
</comment>
<dbReference type="InterPro" id="IPR000477">
    <property type="entry name" value="RT_dom"/>
</dbReference>
<feature type="domain" description="Retroviral polymerase SH3-like" evidence="9">
    <location>
        <begin position="2184"/>
        <end position="2242"/>
    </location>
</feature>
<dbReference type="Pfam" id="PF25597">
    <property type="entry name" value="SH3_retrovirus"/>
    <property type="match status" value="1"/>
</dbReference>
<dbReference type="PANTHER" id="PTHR11439">
    <property type="entry name" value="GAG-POL-RELATED RETROTRANSPOSON"/>
    <property type="match status" value="1"/>
</dbReference>
<evidence type="ECO:0000259" key="9">
    <source>
        <dbReference type="Pfam" id="PF25597"/>
    </source>
</evidence>
<evidence type="ECO:0000259" key="5">
    <source>
        <dbReference type="Pfam" id="PF13976"/>
    </source>
</evidence>
<accession>A0A8T2FQ54</accession>
<feature type="domain" description="GAG-pre-integrase" evidence="5">
    <location>
        <begin position="1997"/>
        <end position="2058"/>
    </location>
</feature>
<evidence type="ECO:0000259" key="6">
    <source>
        <dbReference type="Pfam" id="PF14111"/>
    </source>
</evidence>
<dbReference type="Pfam" id="PF14392">
    <property type="entry name" value="zf-CCHC_4"/>
    <property type="match status" value="2"/>
</dbReference>
<evidence type="ECO:0000259" key="7">
    <source>
        <dbReference type="Pfam" id="PF14392"/>
    </source>
</evidence>
<dbReference type="InterPro" id="IPR013103">
    <property type="entry name" value="RVT_2"/>
</dbReference>
<dbReference type="Proteomes" id="UP000694240">
    <property type="component" value="Chromosome 2"/>
</dbReference>
<dbReference type="InterPro" id="IPR026960">
    <property type="entry name" value="RVT-Znf"/>
</dbReference>
<feature type="domain" description="DUF4283" evidence="6">
    <location>
        <begin position="31"/>
        <end position="111"/>
    </location>
</feature>
<evidence type="ECO:0000256" key="1">
    <source>
        <dbReference type="SAM" id="MobiDB-lite"/>
    </source>
</evidence>
<evidence type="ECO:0000313" key="11">
    <source>
        <dbReference type="Proteomes" id="UP000694240"/>
    </source>
</evidence>
<feature type="domain" description="Reverse transcriptase zinc-binding" evidence="4">
    <location>
        <begin position="1097"/>
        <end position="1182"/>
    </location>
</feature>
<dbReference type="Pfam" id="PF22936">
    <property type="entry name" value="Pol_BBD"/>
    <property type="match status" value="1"/>
</dbReference>
<dbReference type="InterPro" id="IPR054722">
    <property type="entry name" value="PolX-like_BBD"/>
</dbReference>
<dbReference type="InterPro" id="IPR025836">
    <property type="entry name" value="Zn_knuckle_CX2CX4HX4C"/>
</dbReference>
<feature type="compositionally biased region" description="Low complexity" evidence="1">
    <location>
        <begin position="323"/>
        <end position="332"/>
    </location>
</feature>
<dbReference type="EMBL" id="JAEFBK010000002">
    <property type="protein sequence ID" value="KAG7636373.1"/>
    <property type="molecule type" value="Genomic_DNA"/>
</dbReference>
<keyword evidence="11" id="KW-1185">Reference proteome</keyword>
<evidence type="ECO:0000259" key="8">
    <source>
        <dbReference type="Pfam" id="PF22936"/>
    </source>
</evidence>
<dbReference type="Pfam" id="PF13976">
    <property type="entry name" value="gag_pre-integrs"/>
    <property type="match status" value="1"/>
</dbReference>
<gene>
    <name evidence="10" type="ORF">ISN45_At02g010180</name>
</gene>
<feature type="domain" description="Reverse transcriptase" evidence="2">
    <location>
        <begin position="679"/>
        <end position="818"/>
    </location>
</feature>
<evidence type="ECO:0000259" key="4">
    <source>
        <dbReference type="Pfam" id="PF13966"/>
    </source>
</evidence>
<organism evidence="10 11">
    <name type="scientific">Arabidopsis thaliana x Arabidopsis arenosa</name>
    <dbReference type="NCBI Taxonomy" id="1240361"/>
    <lineage>
        <taxon>Eukaryota</taxon>
        <taxon>Viridiplantae</taxon>
        <taxon>Streptophyta</taxon>
        <taxon>Embryophyta</taxon>
        <taxon>Tracheophyta</taxon>
        <taxon>Spermatophyta</taxon>
        <taxon>Magnoliopsida</taxon>
        <taxon>eudicotyledons</taxon>
        <taxon>Gunneridae</taxon>
        <taxon>Pentapetalae</taxon>
        <taxon>rosids</taxon>
        <taxon>malvids</taxon>
        <taxon>Brassicales</taxon>
        <taxon>Brassicaceae</taxon>
        <taxon>Camelineae</taxon>
        <taxon>Arabidopsis</taxon>
    </lineage>
</organism>
<feature type="domain" description="Reverse transcriptase Ty1/copia-type" evidence="3">
    <location>
        <begin position="2490"/>
        <end position="2646"/>
    </location>
</feature>
<reference evidence="10 11" key="1">
    <citation type="submission" date="2020-12" db="EMBL/GenBank/DDBJ databases">
        <title>Concerted genomic and epigenomic changes stabilize Arabidopsis allopolyploids.</title>
        <authorList>
            <person name="Chen Z."/>
        </authorList>
    </citation>
    <scope>NUCLEOTIDE SEQUENCE [LARGE SCALE GENOMIC DNA]</scope>
    <source>
        <strain evidence="10">Allo738</strain>
        <tissue evidence="10">Leaf</tissue>
    </source>
</reference>
<feature type="compositionally biased region" description="Low complexity" evidence="1">
    <location>
        <begin position="2282"/>
        <end position="2303"/>
    </location>
</feature>
<dbReference type="Pfam" id="PF07727">
    <property type="entry name" value="RVT_2"/>
    <property type="match status" value="1"/>
</dbReference>
<evidence type="ECO:0000313" key="10">
    <source>
        <dbReference type="EMBL" id="KAG7636373.1"/>
    </source>
</evidence>
<dbReference type="InterPro" id="IPR025724">
    <property type="entry name" value="GAG-pre-integrase_dom"/>
</dbReference>
<dbReference type="Pfam" id="PF13966">
    <property type="entry name" value="zf-RVT"/>
    <property type="match status" value="1"/>
</dbReference>
<dbReference type="Pfam" id="PF00078">
    <property type="entry name" value="RVT_1"/>
    <property type="match status" value="1"/>
</dbReference>
<feature type="domain" description="Retrovirus-related Pol polyprotein from transposon TNT 1-94-like beta-barrel" evidence="8">
    <location>
        <begin position="1890"/>
        <end position="1964"/>
    </location>
</feature>
<dbReference type="CDD" id="cd09272">
    <property type="entry name" value="RNase_HI_RT_Ty1"/>
    <property type="match status" value="1"/>
</dbReference>
<dbReference type="Pfam" id="PF14111">
    <property type="entry name" value="DUF4283"/>
    <property type="match status" value="1"/>
</dbReference>
<feature type="domain" description="Zinc knuckle CX2CX4HX4C" evidence="7">
    <location>
        <begin position="1504"/>
        <end position="1551"/>
    </location>
</feature>
<feature type="compositionally biased region" description="Gly residues" evidence="1">
    <location>
        <begin position="1811"/>
        <end position="1823"/>
    </location>
</feature>
<protein>
    <submittedName>
        <fullName evidence="10">Ribonuclease H-like superfamily</fullName>
    </submittedName>
</protein>
<dbReference type="InterPro" id="IPR057670">
    <property type="entry name" value="SH3_retrovirus"/>
</dbReference>
<feature type="domain" description="Zinc knuckle CX2CX4HX4C" evidence="7">
    <location>
        <begin position="171"/>
        <end position="219"/>
    </location>
</feature>
<evidence type="ECO:0000259" key="2">
    <source>
        <dbReference type="Pfam" id="PF00078"/>
    </source>
</evidence>
<sequence length="2887" mass="328978">MNMELDKAIFEMTINDDSPLILSNQPQFSSIERNSCSLIGRFLNPSHQRMSNWILDMPRIWRIYSRVRGVALSQERFHFFFKSNDDLLEILKTGVWTQDEWCVIMDRWVEKPPEEYLMILPIWIRLRNIPVNYYTEETIKKIAGCVGQVVKVELDLEKSQAQDYVRVQVNLDVRNPLRNSKSVQVPSGEVVSVTFDYERIRKRCFFCQRLTHDKVDCPYRQQENQNIHSDHLQRMVPEKELNIPLTQSSLGCEFQDAVIDKGLKERLGVLDNQRGVVSIDHSNSPSSSPPGLLVSQDMFQSCKEKPSSDFLDLDFVANCPSSLDRPSSSGLSIKQKHPRSRKEIESRKTALISLETTKKELSSIGVQRNSAWCMIGDFNDILSNDEKLGGPSRLISSFQPFKNMLLNCDMHQMESSGNSFTWGGTRNDQWIQCKLDRCFGNSEWFTMFSNSHQWFLEKLGSHHRPVLVNFVNDQEVFRGQFCYDKRFAEDPQCAASTLSSWIGNGISDVSSSMLRMVKCRKAISGWKKNSDFNVQNRILRLRSELDEEKSKQYPCWSRISVIQTQLGVAFREEESFWRLKSRDKWLFGGDRNSKFFQAMVKANRTKNSLRFLVDENGNEHTLNREKDNIASVYFENLFMSSYPANSQSALDGFKTRVSEEMNQELTQVVTELEIHSAVFSINAESAPGPDVLINGQHFGHITPERGIRQGDPISPFLFVLCTEALIHILQQAENSKKVSGIQFNGSGPSVNHLLFVDDTQLVYRATKSDCEQMMLCLSQYGHISGQLINVKKSSITFGVKVDEDTKQWIKNRSCIHLEGGTGKYLGLPENLSGSKQDLFGYIKEKLQSHLSGWYDKTLSQGGKEILLKSIALALPVYTMTCFRLPKGLCTKLTSVMMDFWWNSMEFSNKIHWIGGKKLTLPKSLEGFGFKDLQCFNQALLAKQAWRLFSDSKSIVSQIFKSRYFMNTDFLNARQGTRPSYTWRSILYGRELLNGGLKRLIGNGEQTNVWIDKWLFDGHSRRPMNLHSLMNIHMKVSHLIDPLTRNWNLKKLTELFHEKDVQLIMHQRPLISSKDSYCWAGTNNGLYTVKSGYERSSRETFKNLFKEADVYPSVNPLFDKVWSLETVPKIKVFMWKALKGALAVEDRLRSRGIQTADGCLFCKEEIETINHLLFQCPFARQVWALSLIQAPATGFGTSIFSNINHVIQNSQNFGIPRHMRTVSSWLLWEIWKNRNKTLFHGTGLTSSEIVAKAYEECNLWINAQEKSSGGVSPSEHKWNPPPAGELKCNIGVAWSRQKQLAGVSWVLRDSMGQVLLHSRRSYSQVYSLFDAKIKSWDWALESMDHFHFDKVTFAATSHDIIKALHKPNEWPMLIGHIAEFLSFTKDKSDWFMMMESTQCNTGAAEIAKSVITEFTGELDLLSVLRREPWLYNSWFVTAHRWEVNSAFEYLSNIELWVQMRGIPLLYVCEATVTEIAFGLGQIISLNFHDATTTQIAFIRVRIRFEITDRIRFFQRITFDSGETALIRFQYERLRRICSSCFRLTHHRNYCPYRQPEPRSIIRGPTNNLTRSRREGVCTRDEYHRSSLNSQSQMSENAFPAPIEPPPRVAAPPLNPDEFRATYFPQGRAGSLPNIGTLNLNPPSRRQEASRNSNVQPFTGPAFGANVPRVVEVAFKPVRICKCGGCVCDLGALQEKDALFLSGLDDALFRTVRSSLVSRIPVQPLEEVYNIVRQEEDLLRNGANVLDDQHEVNAFAAQMRPKLYQGRGDEKDKSMVCKHCNRSGHASESCYAVIGYPEWWGDRPRSRSLQTRGRGGTNSSGGRGRGAAAYANRVTVPNHDTYEQANYALTDEDRDGVNGLTDSQWRTIKSILNSGKDAATEKLTGKFTSPSWIMDTGASLHLTGKFDILMNVRDMDPILIVLADGRERISVKEGTVRLGSNLVMISVFYVEEFQSDLISIGQLMDENRCVLQMSDRFLVVQDRTSRMVMGAGRRVGGTFHFRSTEIAASVTVKEEKNYELWHNRMGHPAARVVSLIPESSISVSSTHLNKACDVCHRAKQTRNSFPLSINKTLRIFELIHCDLWGPYRTPSHTSARYFLTIVDDYSRGVWLYLLNDKSEAPCHLKNFFAMTDRQFNVKIKTFWGECVLTAAYLINRTPSSVLNNSTPYERLHKKQPRFDHLRVFGSLCYAHYRNRGGDKFAERSRRCVFVGYPHGQKGWRLFNLEQNEFFVSRDVVFSELEFLFRISHEQNVIEEEEALWAPIADGLIEEEVHLGQNAGPTPPICVSSPISPSATSSRSEHSTSSPLDTEVVPTPATSTILASSPSSPTNLQFLPLSRAKPTTAQAVAPPAVPPPRRQSTRNKAPPVTLKDFVVNTTVCQESPSKLNSILYPLQKRDDTRRFSASHTAYVAAITSAIEPRSYKQAMMDKRWIKAMGLEIDAQEENHTWTIEDLPPGKRAIGSQWVYKVKHNSDGSVERKTQLGNPPDGCSQCVLHGDLREEVYMKLPPGFEASHPNKVCRLRKALYGLKQAPRCWFEKLTTALKRYGFQQSLADYSLFTLVKGSVRIKILIYVDDLIITGNSQRATQQFKEYSASCFHMKYLGPLKYFLGIEVARSTTGIYICQRKYALDIISETGLLGVKPANFPLEQNHKLGLSTSPLLTDPQRYRRLVGRLIYLAVTRLDLAFLVHILARFMQEPREDHWAAALRVVRYLKADPGQGVFLRRSSDFQITGWCDSDWAGDPMSRRSVTGYFVQFGDSPISWKTKKQDTVSKSSAEAEYRAMSFLASELLWLKQLLFSLGVSHVQPMIMCCDSKSAIYIATNPVFHERTKHIEIDCHLVRDEFVKGVITPRHVGTTSQLADIFTKPLGRDCFSAFRIKLGIRNLYAPT</sequence>